<evidence type="ECO:0000313" key="1">
    <source>
        <dbReference type="EMBL" id="RLU27061.1"/>
    </source>
</evidence>
<accession>A0A3L8E2U7</accession>
<gene>
    <name evidence="1" type="ORF">DMN91_000860</name>
</gene>
<proteinExistence type="predicted"/>
<comment type="caution">
    <text evidence="1">The sequence shown here is derived from an EMBL/GenBank/DDBJ whole genome shotgun (WGS) entry which is preliminary data.</text>
</comment>
<dbReference type="EMBL" id="QOIP01000001">
    <property type="protein sequence ID" value="RLU27061.1"/>
    <property type="molecule type" value="Genomic_DNA"/>
</dbReference>
<protein>
    <submittedName>
        <fullName evidence="1">Uncharacterized protein</fullName>
    </submittedName>
</protein>
<reference evidence="1" key="1">
    <citation type="journal article" date="2018" name="Genome Res.">
        <title>The genomic architecture and molecular evolution of ant odorant receptors.</title>
        <authorList>
            <person name="McKenzie S.K."/>
            <person name="Kronauer D.J.C."/>
        </authorList>
    </citation>
    <scope>NUCLEOTIDE SEQUENCE [LARGE SCALE GENOMIC DNA]</scope>
    <source>
        <strain evidence="1">Clonal line C1</strain>
    </source>
</reference>
<reference evidence="1" key="2">
    <citation type="submission" date="2018-07" db="EMBL/GenBank/DDBJ databases">
        <authorList>
            <person name="Mckenzie S.K."/>
            <person name="Kronauer D.J.C."/>
        </authorList>
    </citation>
    <scope>NUCLEOTIDE SEQUENCE</scope>
    <source>
        <strain evidence="1">Clonal line C1</strain>
    </source>
</reference>
<organism evidence="1">
    <name type="scientific">Ooceraea biroi</name>
    <name type="common">Clonal raider ant</name>
    <name type="synonym">Cerapachys biroi</name>
    <dbReference type="NCBI Taxonomy" id="2015173"/>
    <lineage>
        <taxon>Eukaryota</taxon>
        <taxon>Metazoa</taxon>
        <taxon>Ecdysozoa</taxon>
        <taxon>Arthropoda</taxon>
        <taxon>Hexapoda</taxon>
        <taxon>Insecta</taxon>
        <taxon>Pterygota</taxon>
        <taxon>Neoptera</taxon>
        <taxon>Endopterygota</taxon>
        <taxon>Hymenoptera</taxon>
        <taxon>Apocrita</taxon>
        <taxon>Aculeata</taxon>
        <taxon>Formicoidea</taxon>
        <taxon>Formicidae</taxon>
        <taxon>Dorylinae</taxon>
        <taxon>Ooceraea</taxon>
    </lineage>
</organism>
<name>A0A3L8E2U7_OOCBI</name>
<dbReference type="AlphaFoldDB" id="A0A3L8E2U7"/>
<sequence length="88" mass="9991">MTSEHVAFVMIKGEIASGQFVVEDVEDEDYELRRLVFLDNPYVIQSEARLKEGWFYNVDWLGNVDPALPSYGWRSLSLASNANYSSPG</sequence>
<dbReference type="Proteomes" id="UP000279307">
    <property type="component" value="Chromosome 1"/>
</dbReference>